<feature type="domain" description="Rad50/SbcC-type AAA" evidence="2">
    <location>
        <begin position="5"/>
        <end position="286"/>
    </location>
</feature>
<dbReference type="InterPro" id="IPR017599">
    <property type="entry name" value="DNA_S_DndD"/>
</dbReference>
<accession>A0ABW2PQL7</accession>
<feature type="coiled-coil region" evidence="1">
    <location>
        <begin position="415"/>
        <end position="494"/>
    </location>
</feature>
<dbReference type="PANTHER" id="PTHR32182:SF22">
    <property type="entry name" value="ATP-DEPENDENT ENDONUCLEASE, OLD FAMILY-RELATED"/>
    <property type="match status" value="1"/>
</dbReference>
<dbReference type="NCBIfam" id="TIGR03185">
    <property type="entry name" value="DNA_S_dndD"/>
    <property type="match status" value="1"/>
</dbReference>
<proteinExistence type="predicted"/>
<dbReference type="Pfam" id="PF13476">
    <property type="entry name" value="AAA_23"/>
    <property type="match status" value="1"/>
</dbReference>
<gene>
    <name evidence="3" type="primary">dndD</name>
    <name evidence="3" type="ORF">ACFQO8_09705</name>
</gene>
<dbReference type="SUPFAM" id="SSF52540">
    <property type="entry name" value="P-loop containing nucleoside triphosphate hydrolases"/>
    <property type="match status" value="2"/>
</dbReference>
<organism evidence="3 4">
    <name type="scientific">Exiguobacterium aestuarii</name>
    <dbReference type="NCBI Taxonomy" id="273527"/>
    <lineage>
        <taxon>Bacteria</taxon>
        <taxon>Bacillati</taxon>
        <taxon>Bacillota</taxon>
        <taxon>Bacilli</taxon>
        <taxon>Bacillales</taxon>
        <taxon>Bacillales Family XII. Incertae Sedis</taxon>
        <taxon>Exiguobacterium</taxon>
    </lineage>
</organism>
<dbReference type="InterPro" id="IPR038729">
    <property type="entry name" value="Rad50/SbcC_AAA"/>
</dbReference>
<name>A0ABW2PQL7_9BACL</name>
<reference evidence="4" key="1">
    <citation type="journal article" date="2019" name="Int. J. Syst. Evol. Microbiol.">
        <title>The Global Catalogue of Microorganisms (GCM) 10K type strain sequencing project: providing services to taxonomists for standard genome sequencing and annotation.</title>
        <authorList>
            <consortium name="The Broad Institute Genomics Platform"/>
            <consortium name="The Broad Institute Genome Sequencing Center for Infectious Disease"/>
            <person name="Wu L."/>
            <person name="Ma J."/>
        </authorList>
    </citation>
    <scope>NUCLEOTIDE SEQUENCE [LARGE SCALE GENOMIC DNA]</scope>
    <source>
        <strain evidence="4">CCUG 55590</strain>
    </source>
</reference>
<sequence>MKIESIVLKNIGAYKNQTFDFKNENSNKNVILIGGKNGAGKTTFLNALRTGLYGSQAFGIKAPTPSYFKEIEKLINSEVRDQRERYSTTKQVSKIQITFTTTTNQTTSRYLFERSWGIDAKNIKEYFNIYRDGNTFALAEKDKSQVYSLFLERTPLYLFNVSLFDGETINQIINEGKLSEYLDDLMKSAFKLEIPDLLTETIESLVRDETKSKLSKDKSKRLDELKKQLNESEQEIQRVQIDKSELIQKIEISEAEITAFSDSLRAHDVISKEEEATLKEKIRSLEQERQKLKQFTSDFFSEYYAFSINHHLLEKAAEQVESELLVRSVEDLEKVFTDEFYKNVSRNLGGSVQHDSLKKEFNAALKTAVPKTEIIHDASFSSKAKVENMISSVNSHSSSSLLANINRDDEIIEELKTLRRKLVIREENHADFEKQFEELNQLKVSHLHLNEQLERIVKLEEELQNQYSMLVEENASLQQEIEKITSKSSLLSQNATSTLALLEDFKLQQRHKVIRSVEENALRMLKTLMRKEDYVDKLSILPEDFSLTLSSKDQSQISVATLSSGEKQILLLSLIWAIFKVSENQMPFIFDTLLGRLDRDHRYNILRNLLPNFGEQVLVLSTDSEISKDYYDVLKPSISKEYSLQFDNKHLETRVIPSYFEFENAQVKNS</sequence>
<keyword evidence="4" id="KW-1185">Reference proteome</keyword>
<evidence type="ECO:0000256" key="1">
    <source>
        <dbReference type="SAM" id="Coils"/>
    </source>
</evidence>
<evidence type="ECO:0000313" key="3">
    <source>
        <dbReference type="EMBL" id="MFC7390425.1"/>
    </source>
</evidence>
<keyword evidence="1" id="KW-0175">Coiled coil</keyword>
<dbReference type="Proteomes" id="UP001596439">
    <property type="component" value="Unassembled WGS sequence"/>
</dbReference>
<dbReference type="PANTHER" id="PTHR32182">
    <property type="entry name" value="DNA REPLICATION AND REPAIR PROTEIN RECF"/>
    <property type="match status" value="1"/>
</dbReference>
<evidence type="ECO:0000259" key="2">
    <source>
        <dbReference type="Pfam" id="PF13476"/>
    </source>
</evidence>
<dbReference type="Gene3D" id="3.40.50.300">
    <property type="entry name" value="P-loop containing nucleotide triphosphate hydrolases"/>
    <property type="match status" value="2"/>
</dbReference>
<dbReference type="RefSeq" id="WP_214789489.1">
    <property type="nucleotide sequence ID" value="NZ_JANIEL010000001.1"/>
</dbReference>
<comment type="caution">
    <text evidence="3">The sequence shown here is derived from an EMBL/GenBank/DDBJ whole genome shotgun (WGS) entry which is preliminary data.</text>
</comment>
<feature type="coiled-coil region" evidence="1">
    <location>
        <begin position="215"/>
        <end position="298"/>
    </location>
</feature>
<protein>
    <submittedName>
        <fullName evidence="3">DNA sulfur modification protein DndD</fullName>
    </submittedName>
</protein>
<evidence type="ECO:0000313" key="4">
    <source>
        <dbReference type="Proteomes" id="UP001596439"/>
    </source>
</evidence>
<dbReference type="InterPro" id="IPR027417">
    <property type="entry name" value="P-loop_NTPase"/>
</dbReference>
<dbReference type="EMBL" id="JBHTCE010000001">
    <property type="protein sequence ID" value="MFC7390425.1"/>
    <property type="molecule type" value="Genomic_DNA"/>
</dbReference>